<name>A0A814Z9G3_9BILA</name>
<evidence type="ECO:0000256" key="1">
    <source>
        <dbReference type="ARBA" id="ARBA00022723"/>
    </source>
</evidence>
<organism evidence="6 8">
    <name type="scientific">Didymodactylos carnosus</name>
    <dbReference type="NCBI Taxonomy" id="1234261"/>
    <lineage>
        <taxon>Eukaryota</taxon>
        <taxon>Metazoa</taxon>
        <taxon>Spiralia</taxon>
        <taxon>Gnathifera</taxon>
        <taxon>Rotifera</taxon>
        <taxon>Eurotatoria</taxon>
        <taxon>Bdelloidea</taxon>
        <taxon>Philodinida</taxon>
        <taxon>Philodinidae</taxon>
        <taxon>Didymodactylos</taxon>
    </lineage>
</organism>
<dbReference type="Gene3D" id="3.30.60.90">
    <property type="match status" value="1"/>
</dbReference>
<dbReference type="GO" id="GO:0005737">
    <property type="term" value="C:cytoplasm"/>
    <property type="evidence" value="ECO:0007669"/>
    <property type="project" value="TreeGrafter"/>
</dbReference>
<gene>
    <name evidence="6" type="ORF">GPM918_LOCUS25639</name>
    <name evidence="7" type="ORF">SRO942_LOCUS25653</name>
</gene>
<feature type="non-terminal residue" evidence="6">
    <location>
        <position position="1"/>
    </location>
</feature>
<evidence type="ECO:0000259" key="5">
    <source>
        <dbReference type="PROSITE" id="PS50135"/>
    </source>
</evidence>
<evidence type="ECO:0000256" key="4">
    <source>
        <dbReference type="PROSITE-ProRule" id="PRU00228"/>
    </source>
</evidence>
<evidence type="ECO:0000313" key="8">
    <source>
        <dbReference type="Proteomes" id="UP000663829"/>
    </source>
</evidence>
<protein>
    <recommendedName>
        <fullName evidence="5">ZZ-type domain-containing protein</fullName>
    </recommendedName>
</protein>
<evidence type="ECO:0000313" key="6">
    <source>
        <dbReference type="EMBL" id="CAF1240616.1"/>
    </source>
</evidence>
<dbReference type="Pfam" id="PF00569">
    <property type="entry name" value="ZZ"/>
    <property type="match status" value="1"/>
</dbReference>
<keyword evidence="1" id="KW-0479">Metal-binding</keyword>
<dbReference type="Proteomes" id="UP000663829">
    <property type="component" value="Unassembled WGS sequence"/>
</dbReference>
<dbReference type="InterPro" id="IPR043145">
    <property type="entry name" value="Znf_ZZ_sf"/>
</dbReference>
<accession>A0A814Z9G3</accession>
<keyword evidence="3" id="KW-0862">Zinc</keyword>
<dbReference type="Proteomes" id="UP000681722">
    <property type="component" value="Unassembled WGS sequence"/>
</dbReference>
<dbReference type="PANTHER" id="PTHR24202">
    <property type="entry name" value="E3 UBIQUITIN-PROTEIN LIGASE MIB2"/>
    <property type="match status" value="1"/>
</dbReference>
<reference evidence="6" key="1">
    <citation type="submission" date="2021-02" db="EMBL/GenBank/DDBJ databases">
        <authorList>
            <person name="Nowell W R."/>
        </authorList>
    </citation>
    <scope>NUCLEOTIDE SEQUENCE</scope>
</reference>
<comment type="caution">
    <text evidence="6">The sequence shown here is derived from an EMBL/GenBank/DDBJ whole genome shotgun (WGS) entry which is preliminary data.</text>
</comment>
<feature type="domain" description="ZZ-type" evidence="5">
    <location>
        <begin position="211"/>
        <end position="263"/>
    </location>
</feature>
<sequence length="264" mass="30711">MASASFQKLISCNNKKRHVTSIGAESITPAIICVVECKEYKHEYFPHYYRDCIQKTKYIPSKLSYNSKLFYFGGQRAFKRKIFIIFTSNFVTCHLTYNSYCDAHRATIKDSYPSTNPILDPKIFQHNHFIFELCRFVFMLTTSEFSEIQLDYLSDEHDRYFREKNSTLYSLFANRTVCNYDNVIDLSIPELGPILIGCYETPVRRNSGIHHDNTVCSGCGQSPVYGIRWRCGDCPNVDLCSMCYHGDRHNIRHRFCRILASNGE</sequence>
<dbReference type="PROSITE" id="PS01357">
    <property type="entry name" value="ZF_ZZ_1"/>
    <property type="match status" value="1"/>
</dbReference>
<dbReference type="InterPro" id="IPR000433">
    <property type="entry name" value="Znf_ZZ"/>
</dbReference>
<dbReference type="AlphaFoldDB" id="A0A814Z9G3"/>
<evidence type="ECO:0000256" key="2">
    <source>
        <dbReference type="ARBA" id="ARBA00022771"/>
    </source>
</evidence>
<dbReference type="GO" id="GO:0008270">
    <property type="term" value="F:zinc ion binding"/>
    <property type="evidence" value="ECO:0007669"/>
    <property type="project" value="UniProtKB-KW"/>
</dbReference>
<dbReference type="OrthoDB" id="2122982at2759"/>
<keyword evidence="8" id="KW-1185">Reference proteome</keyword>
<dbReference type="GO" id="GO:0007219">
    <property type="term" value="P:Notch signaling pathway"/>
    <property type="evidence" value="ECO:0007669"/>
    <property type="project" value="TreeGrafter"/>
</dbReference>
<dbReference type="GO" id="GO:0006897">
    <property type="term" value="P:endocytosis"/>
    <property type="evidence" value="ECO:0007669"/>
    <property type="project" value="TreeGrafter"/>
</dbReference>
<dbReference type="PANTHER" id="PTHR24202:SF53">
    <property type="entry name" value="E3 UBIQUITIN-PROTEIN LIGASE MIB1"/>
    <property type="match status" value="1"/>
</dbReference>
<evidence type="ECO:0000313" key="7">
    <source>
        <dbReference type="EMBL" id="CAF4003187.1"/>
    </source>
</evidence>
<dbReference type="EMBL" id="CAJOBC010010308">
    <property type="protein sequence ID" value="CAF4003187.1"/>
    <property type="molecule type" value="Genomic_DNA"/>
</dbReference>
<keyword evidence="2 4" id="KW-0863">Zinc-finger</keyword>
<dbReference type="SUPFAM" id="SSF57850">
    <property type="entry name" value="RING/U-box"/>
    <property type="match status" value="1"/>
</dbReference>
<proteinExistence type="predicted"/>
<dbReference type="PROSITE" id="PS50135">
    <property type="entry name" value="ZF_ZZ_2"/>
    <property type="match status" value="1"/>
</dbReference>
<dbReference type="EMBL" id="CAJNOQ010010024">
    <property type="protein sequence ID" value="CAF1240616.1"/>
    <property type="molecule type" value="Genomic_DNA"/>
</dbReference>
<dbReference type="GO" id="GO:0016567">
    <property type="term" value="P:protein ubiquitination"/>
    <property type="evidence" value="ECO:0007669"/>
    <property type="project" value="TreeGrafter"/>
</dbReference>
<evidence type="ECO:0000256" key="3">
    <source>
        <dbReference type="ARBA" id="ARBA00022833"/>
    </source>
</evidence>
<dbReference type="SMART" id="SM00291">
    <property type="entry name" value="ZnF_ZZ"/>
    <property type="match status" value="1"/>
</dbReference>